<evidence type="ECO:0000313" key="2">
    <source>
        <dbReference type="Proteomes" id="UP000789920"/>
    </source>
</evidence>
<organism evidence="1 2">
    <name type="scientific">Racocetra persica</name>
    <dbReference type="NCBI Taxonomy" id="160502"/>
    <lineage>
        <taxon>Eukaryota</taxon>
        <taxon>Fungi</taxon>
        <taxon>Fungi incertae sedis</taxon>
        <taxon>Mucoromycota</taxon>
        <taxon>Glomeromycotina</taxon>
        <taxon>Glomeromycetes</taxon>
        <taxon>Diversisporales</taxon>
        <taxon>Gigasporaceae</taxon>
        <taxon>Racocetra</taxon>
    </lineage>
</organism>
<evidence type="ECO:0000313" key="1">
    <source>
        <dbReference type="EMBL" id="CAG8845403.1"/>
    </source>
</evidence>
<feature type="non-terminal residue" evidence="1">
    <location>
        <position position="1"/>
    </location>
</feature>
<feature type="non-terminal residue" evidence="1">
    <location>
        <position position="60"/>
    </location>
</feature>
<comment type="caution">
    <text evidence="1">The sequence shown here is derived from an EMBL/GenBank/DDBJ whole genome shotgun (WGS) entry which is preliminary data.</text>
</comment>
<reference evidence="1" key="1">
    <citation type="submission" date="2021-06" db="EMBL/GenBank/DDBJ databases">
        <authorList>
            <person name="Kallberg Y."/>
            <person name="Tangrot J."/>
            <person name="Rosling A."/>
        </authorList>
    </citation>
    <scope>NUCLEOTIDE SEQUENCE</scope>
    <source>
        <strain evidence="1">MA461A</strain>
    </source>
</reference>
<name>A0ACA9SRI5_9GLOM</name>
<dbReference type="Proteomes" id="UP000789920">
    <property type="component" value="Unassembled WGS sequence"/>
</dbReference>
<gene>
    <name evidence="1" type="ORF">RPERSI_LOCUS33653</name>
</gene>
<keyword evidence="2" id="KW-1185">Reference proteome</keyword>
<accession>A0ACA9SRI5</accession>
<protein>
    <submittedName>
        <fullName evidence="1">8284_t:CDS:1</fullName>
    </submittedName>
</protein>
<sequence length="60" mass="6940">GSDFFHVINYLIYLNDSAKGDSHTKNIDIQRTDHIDRTDDDNDFFQALELNSSFSAEEDE</sequence>
<proteinExistence type="predicted"/>
<dbReference type="EMBL" id="CAJVQC010146617">
    <property type="protein sequence ID" value="CAG8845403.1"/>
    <property type="molecule type" value="Genomic_DNA"/>
</dbReference>